<keyword evidence="2" id="KW-1185">Reference proteome</keyword>
<reference evidence="1 2" key="1">
    <citation type="journal article" date="2024" name="J Genomics">
        <title>Draft genome sequencing and assembly of Favolaschia claudopus CIRM-BRFM 2984 isolated from oak limbs.</title>
        <authorList>
            <person name="Navarro D."/>
            <person name="Drula E."/>
            <person name="Chaduli D."/>
            <person name="Cazenave R."/>
            <person name="Ahrendt S."/>
            <person name="Wang J."/>
            <person name="Lipzen A."/>
            <person name="Daum C."/>
            <person name="Barry K."/>
            <person name="Grigoriev I.V."/>
            <person name="Favel A."/>
            <person name="Rosso M.N."/>
            <person name="Martin F."/>
        </authorList>
    </citation>
    <scope>NUCLEOTIDE SEQUENCE [LARGE SCALE GENOMIC DNA]</scope>
    <source>
        <strain evidence="1 2">CIRM-BRFM 2984</strain>
    </source>
</reference>
<proteinExistence type="predicted"/>
<evidence type="ECO:0000313" key="1">
    <source>
        <dbReference type="EMBL" id="KAK7007218.1"/>
    </source>
</evidence>
<organism evidence="1 2">
    <name type="scientific">Favolaschia claudopus</name>
    <dbReference type="NCBI Taxonomy" id="2862362"/>
    <lineage>
        <taxon>Eukaryota</taxon>
        <taxon>Fungi</taxon>
        <taxon>Dikarya</taxon>
        <taxon>Basidiomycota</taxon>
        <taxon>Agaricomycotina</taxon>
        <taxon>Agaricomycetes</taxon>
        <taxon>Agaricomycetidae</taxon>
        <taxon>Agaricales</taxon>
        <taxon>Marasmiineae</taxon>
        <taxon>Mycenaceae</taxon>
        <taxon>Favolaschia</taxon>
    </lineage>
</organism>
<sequence length="255" mass="28114">MHHNYPLRVRSPEIEADYMETELEAETSSLIAPSSSPTLPEIDWGTSQPCFKDLDLGALPSDDSDMPKFSLRTFLVTVFTSEDASIKNSAAVCLRDGGAIKLMNLWYSENGLRDLNFDMNQWIMDKSGAIGAKEFRQLTDRAARGPHTDVANSLRIPKYDAVLPNVQHFFKALIGKESNSASPGTRNPDNARTLMTSIALNIRSRGTMGEWSIVRRFNTSSNPPPAGEAMPLTLAGFPTTDYPDPLTIISNFVTV</sequence>
<accession>A0AAW0ADB0</accession>
<dbReference type="Proteomes" id="UP001362999">
    <property type="component" value="Unassembled WGS sequence"/>
</dbReference>
<dbReference type="EMBL" id="JAWWNJ010000072">
    <property type="protein sequence ID" value="KAK7007218.1"/>
    <property type="molecule type" value="Genomic_DNA"/>
</dbReference>
<protein>
    <submittedName>
        <fullName evidence="1">Uncharacterized protein</fullName>
    </submittedName>
</protein>
<name>A0AAW0ADB0_9AGAR</name>
<evidence type="ECO:0000313" key="2">
    <source>
        <dbReference type="Proteomes" id="UP001362999"/>
    </source>
</evidence>
<comment type="caution">
    <text evidence="1">The sequence shown here is derived from an EMBL/GenBank/DDBJ whole genome shotgun (WGS) entry which is preliminary data.</text>
</comment>
<gene>
    <name evidence="1" type="ORF">R3P38DRAFT_3212898</name>
</gene>
<dbReference type="AlphaFoldDB" id="A0AAW0ADB0"/>